<dbReference type="PRINTS" id="PR00125">
    <property type="entry name" value="ATPASEDELTA"/>
</dbReference>
<dbReference type="HAMAP" id="MF_01416">
    <property type="entry name" value="ATP_synth_delta_bact"/>
    <property type="match status" value="1"/>
</dbReference>
<dbReference type="InterPro" id="IPR020781">
    <property type="entry name" value="ATPase_OSCP/d_CS"/>
</dbReference>
<reference evidence="9 10" key="1">
    <citation type="submission" date="2018-08" db="EMBL/GenBank/DDBJ databases">
        <title>A genome reference for cultivated species of the human gut microbiota.</title>
        <authorList>
            <person name="Zou Y."/>
            <person name="Xue W."/>
            <person name="Luo G."/>
        </authorList>
    </citation>
    <scope>NUCLEOTIDE SEQUENCE [LARGE SCALE GENOMIC DNA]</scope>
    <source>
        <strain evidence="9 10">TF08-11</strain>
    </source>
</reference>
<comment type="subcellular location">
    <subcellularLocation>
        <location evidence="8">Cell membrane</location>
        <topology evidence="8">Peripheral membrane protein</topology>
    </subcellularLocation>
    <subcellularLocation>
        <location evidence="1">Membrane</location>
    </subcellularLocation>
</comment>
<dbReference type="InterPro" id="IPR000711">
    <property type="entry name" value="ATPase_OSCP/dsu"/>
</dbReference>
<dbReference type="EMBL" id="QUSK01000001">
    <property type="protein sequence ID" value="RGD78426.1"/>
    <property type="molecule type" value="Genomic_DNA"/>
</dbReference>
<dbReference type="GO" id="GO:0016787">
    <property type="term" value="F:hydrolase activity"/>
    <property type="evidence" value="ECO:0007669"/>
    <property type="project" value="UniProtKB-KW"/>
</dbReference>
<comment type="caution">
    <text evidence="9">The sequence shown here is derived from an EMBL/GenBank/DDBJ whole genome shotgun (WGS) entry which is preliminary data.</text>
</comment>
<dbReference type="NCBIfam" id="TIGR01145">
    <property type="entry name" value="ATP_synt_delta"/>
    <property type="match status" value="1"/>
</dbReference>
<comment type="similarity">
    <text evidence="8">Belongs to the ATPase delta chain family.</text>
</comment>
<comment type="function">
    <text evidence="8">This protein is part of the stalk that links CF(0) to CF(1). It either transmits conformational changes from CF(0) to CF(1) or is implicated in proton conduction.</text>
</comment>
<dbReference type="GO" id="GO:0005886">
    <property type="term" value="C:plasma membrane"/>
    <property type="evidence" value="ECO:0007669"/>
    <property type="project" value="UniProtKB-SubCell"/>
</dbReference>
<accession>A0A3E3E8D7</accession>
<keyword evidence="4 8" id="KW-0406">Ion transport</keyword>
<evidence type="ECO:0000256" key="6">
    <source>
        <dbReference type="ARBA" id="ARBA00023196"/>
    </source>
</evidence>
<dbReference type="Proteomes" id="UP000260721">
    <property type="component" value="Unassembled WGS sequence"/>
</dbReference>
<dbReference type="GO" id="GO:0046933">
    <property type="term" value="F:proton-transporting ATP synthase activity, rotational mechanism"/>
    <property type="evidence" value="ECO:0007669"/>
    <property type="project" value="UniProtKB-UniRule"/>
</dbReference>
<dbReference type="Pfam" id="PF00213">
    <property type="entry name" value="OSCP"/>
    <property type="match status" value="1"/>
</dbReference>
<keyword evidence="8" id="KW-1003">Cell membrane</keyword>
<evidence type="ECO:0000256" key="7">
    <source>
        <dbReference type="ARBA" id="ARBA00023310"/>
    </source>
</evidence>
<keyword evidence="2 8" id="KW-0813">Transport</keyword>
<evidence type="ECO:0000256" key="4">
    <source>
        <dbReference type="ARBA" id="ARBA00023065"/>
    </source>
</evidence>
<dbReference type="PANTHER" id="PTHR11910">
    <property type="entry name" value="ATP SYNTHASE DELTA CHAIN"/>
    <property type="match status" value="1"/>
</dbReference>
<evidence type="ECO:0000256" key="8">
    <source>
        <dbReference type="HAMAP-Rule" id="MF_01416"/>
    </source>
</evidence>
<dbReference type="InterPro" id="IPR026015">
    <property type="entry name" value="ATP_synth_OSCP/delta_N_sf"/>
</dbReference>
<sequence length="176" mass="20061">MVESLQPYGQALYDVAKETNKEAEYLHILEELCRIWKREKDFVLVLSHPKISKTKKKKLLMNLFSSQLDPTLMQTLLVFTEHGVVFALPKIFEAYQKCYQEDHNIELVLVKSASALSAEQVDSLTKMLEKKLQKKVSLTVKIEPELIAGLRVQAGNLVLDNTLLSSLETIKEKITS</sequence>
<keyword evidence="3 8" id="KW-0375">Hydrogen ion transport</keyword>
<dbReference type="Gene3D" id="1.10.520.20">
    <property type="entry name" value="N-terminal domain of the delta subunit of the F1F0-ATP synthase"/>
    <property type="match status" value="1"/>
</dbReference>
<evidence type="ECO:0000256" key="1">
    <source>
        <dbReference type="ARBA" id="ARBA00004370"/>
    </source>
</evidence>
<evidence type="ECO:0000313" key="10">
    <source>
        <dbReference type="Proteomes" id="UP000260721"/>
    </source>
</evidence>
<evidence type="ECO:0000256" key="3">
    <source>
        <dbReference type="ARBA" id="ARBA00022781"/>
    </source>
</evidence>
<dbReference type="RefSeq" id="WP_117445280.1">
    <property type="nucleotide sequence ID" value="NZ_CALCIP010000015.1"/>
</dbReference>
<proteinExistence type="inferred from homology"/>
<gene>
    <name evidence="8 9" type="primary">atpH</name>
    <name evidence="9" type="ORF">DXC78_00920</name>
</gene>
<keyword evidence="9" id="KW-0378">Hydrolase</keyword>
<evidence type="ECO:0000256" key="5">
    <source>
        <dbReference type="ARBA" id="ARBA00023136"/>
    </source>
</evidence>
<comment type="function">
    <text evidence="8">F(1)F(0) ATP synthase produces ATP from ADP in the presence of a proton or sodium gradient. F-type ATPases consist of two structural domains, F(1) containing the extramembraneous catalytic core and F(0) containing the membrane proton channel, linked together by a central stalk and a peripheral stalk. During catalysis, ATP synthesis in the catalytic domain of F(1) is coupled via a rotary mechanism of the central stalk subunits to proton translocation.</text>
</comment>
<organism evidence="9 10">
    <name type="scientific">Faecalicoccus pleomorphus</name>
    <dbReference type="NCBI Taxonomy" id="1323"/>
    <lineage>
        <taxon>Bacteria</taxon>
        <taxon>Bacillati</taxon>
        <taxon>Bacillota</taxon>
        <taxon>Erysipelotrichia</taxon>
        <taxon>Erysipelotrichales</taxon>
        <taxon>Erysipelotrichaceae</taxon>
        <taxon>Faecalicoccus</taxon>
    </lineage>
</organism>
<evidence type="ECO:0000256" key="2">
    <source>
        <dbReference type="ARBA" id="ARBA00022448"/>
    </source>
</evidence>
<evidence type="ECO:0000313" key="9">
    <source>
        <dbReference type="EMBL" id="RGD78426.1"/>
    </source>
</evidence>
<dbReference type="AlphaFoldDB" id="A0A3E3E8D7"/>
<keyword evidence="7 8" id="KW-0066">ATP synthesis</keyword>
<name>A0A3E3E8D7_9FIRM</name>
<dbReference type="GO" id="GO:0045259">
    <property type="term" value="C:proton-transporting ATP synthase complex"/>
    <property type="evidence" value="ECO:0007669"/>
    <property type="project" value="UniProtKB-KW"/>
</dbReference>
<keyword evidence="5 8" id="KW-0472">Membrane</keyword>
<protein>
    <recommendedName>
        <fullName evidence="8">ATP synthase subunit delta</fullName>
    </recommendedName>
    <alternativeName>
        <fullName evidence="8">ATP synthase F(1) sector subunit delta</fullName>
    </alternativeName>
    <alternativeName>
        <fullName evidence="8">F-type ATPase subunit delta</fullName>
        <shortName evidence="8">F-ATPase subunit delta</shortName>
    </alternativeName>
</protein>
<dbReference type="SUPFAM" id="SSF47928">
    <property type="entry name" value="N-terminal domain of the delta subunit of the F1F0-ATP synthase"/>
    <property type="match status" value="1"/>
</dbReference>
<keyword evidence="6 8" id="KW-0139">CF(1)</keyword>
<dbReference type="PROSITE" id="PS00389">
    <property type="entry name" value="ATPASE_DELTA"/>
    <property type="match status" value="1"/>
</dbReference>